<dbReference type="Proteomes" id="UP000001307">
    <property type="component" value="Unassembled WGS sequence"/>
</dbReference>
<evidence type="ECO:0000313" key="2">
    <source>
        <dbReference type="Proteomes" id="UP000001307"/>
    </source>
</evidence>
<keyword evidence="2" id="KW-1185">Reference proteome</keyword>
<evidence type="ECO:0000313" key="1">
    <source>
        <dbReference type="EMBL" id="CBY06779.1"/>
    </source>
</evidence>
<name>E4WSY8_OIKDI</name>
<reference evidence="1" key="1">
    <citation type="journal article" date="2010" name="Science">
        <title>Plasticity of animal genome architecture unmasked by rapid evolution of a pelagic tunicate.</title>
        <authorList>
            <person name="Denoeud F."/>
            <person name="Henriet S."/>
            <person name="Mungpakdee S."/>
            <person name="Aury J.M."/>
            <person name="Da Silva C."/>
            <person name="Brinkmann H."/>
            <person name="Mikhaleva J."/>
            <person name="Olsen L.C."/>
            <person name="Jubin C."/>
            <person name="Canestro C."/>
            <person name="Bouquet J.M."/>
            <person name="Danks G."/>
            <person name="Poulain J."/>
            <person name="Campsteijn C."/>
            <person name="Adamski M."/>
            <person name="Cross I."/>
            <person name="Yadetie F."/>
            <person name="Muffato M."/>
            <person name="Louis A."/>
            <person name="Butcher S."/>
            <person name="Tsagkogeorga G."/>
            <person name="Konrad A."/>
            <person name="Singh S."/>
            <person name="Jensen M.F."/>
            <person name="Cong E.H."/>
            <person name="Eikeseth-Otteraa H."/>
            <person name="Noel B."/>
            <person name="Anthouard V."/>
            <person name="Porcel B.M."/>
            <person name="Kachouri-Lafond R."/>
            <person name="Nishino A."/>
            <person name="Ugolini M."/>
            <person name="Chourrout P."/>
            <person name="Nishida H."/>
            <person name="Aasland R."/>
            <person name="Huzurbazar S."/>
            <person name="Westhof E."/>
            <person name="Delsuc F."/>
            <person name="Lehrach H."/>
            <person name="Reinhardt R."/>
            <person name="Weissenbach J."/>
            <person name="Roy S.W."/>
            <person name="Artiguenave F."/>
            <person name="Postlethwait J.H."/>
            <person name="Manak J.R."/>
            <person name="Thompson E.M."/>
            <person name="Jaillon O."/>
            <person name="Du Pasquier L."/>
            <person name="Boudinot P."/>
            <person name="Liberles D.A."/>
            <person name="Volff J.N."/>
            <person name="Philippe H."/>
            <person name="Lenhard B."/>
            <person name="Roest Crollius H."/>
            <person name="Wincker P."/>
            <person name="Chourrout D."/>
        </authorList>
    </citation>
    <scope>NUCLEOTIDE SEQUENCE [LARGE SCALE GENOMIC DNA]</scope>
</reference>
<sequence length="176" mass="20363">MKGLRYANHIAVLDGCVFKELEKRLLYPDGYSYFLRGAFLSLANGTGVLHCWPNGREMNYNYKTRNKCEIWNGVTVKKTSSPHVIYDDEKYYEKDLDGRLALYNQKATSIILFSSNIESLFAKDKWATVTRHKINYLSSLVSLDSGDLLFLYERQIEKLHDGTITRIGTLKKVFLF</sequence>
<gene>
    <name evidence="1" type="ORF">GSOID_T00005841001</name>
</gene>
<proteinExistence type="predicted"/>
<dbReference type="EMBL" id="FN653016">
    <property type="protein sequence ID" value="CBY06779.1"/>
    <property type="molecule type" value="Genomic_DNA"/>
</dbReference>
<dbReference type="InParanoid" id="E4WSY8"/>
<dbReference type="AlphaFoldDB" id="E4WSY8"/>
<organism evidence="1">
    <name type="scientific">Oikopleura dioica</name>
    <name type="common">Tunicate</name>
    <dbReference type="NCBI Taxonomy" id="34765"/>
    <lineage>
        <taxon>Eukaryota</taxon>
        <taxon>Metazoa</taxon>
        <taxon>Chordata</taxon>
        <taxon>Tunicata</taxon>
        <taxon>Appendicularia</taxon>
        <taxon>Copelata</taxon>
        <taxon>Oikopleuridae</taxon>
        <taxon>Oikopleura</taxon>
    </lineage>
</organism>
<accession>E4WSY8</accession>
<protein>
    <submittedName>
        <fullName evidence="1">Uncharacterized protein</fullName>
    </submittedName>
</protein>